<feature type="transmembrane region" description="Helical" evidence="6">
    <location>
        <begin position="73"/>
        <end position="92"/>
    </location>
</feature>
<dbReference type="PANTHER" id="PTHR40077">
    <property type="entry name" value="MEMBRANE PROTEIN-RELATED"/>
    <property type="match status" value="1"/>
</dbReference>
<keyword evidence="2" id="KW-1003">Cell membrane</keyword>
<comment type="subcellular location">
    <subcellularLocation>
        <location evidence="1">Cell membrane</location>
        <topology evidence="1">Multi-pass membrane protein</topology>
    </subcellularLocation>
</comment>
<evidence type="ECO:0000256" key="3">
    <source>
        <dbReference type="ARBA" id="ARBA00022692"/>
    </source>
</evidence>
<dbReference type="Pfam" id="PF12823">
    <property type="entry name" value="DUF3817"/>
    <property type="match status" value="1"/>
</dbReference>
<evidence type="ECO:0000256" key="5">
    <source>
        <dbReference type="ARBA" id="ARBA00023136"/>
    </source>
</evidence>
<evidence type="ECO:0000256" key="2">
    <source>
        <dbReference type="ARBA" id="ARBA00022475"/>
    </source>
</evidence>
<gene>
    <name evidence="8" type="ORF">H2O64_08840</name>
</gene>
<dbReference type="RefSeq" id="WP_187561823.1">
    <property type="nucleotide sequence ID" value="NZ_JACGWS010000004.1"/>
</dbReference>
<evidence type="ECO:0000313" key="9">
    <source>
        <dbReference type="Proteomes" id="UP000619238"/>
    </source>
</evidence>
<dbReference type="Proteomes" id="UP000619238">
    <property type="component" value="Unassembled WGS sequence"/>
</dbReference>
<keyword evidence="4 6" id="KW-1133">Transmembrane helix</keyword>
<reference evidence="8 9" key="1">
    <citation type="submission" date="2020-07" db="EMBL/GenBank/DDBJ databases">
        <title>Description of Kordia aestuariivivens sp. nov., isolated from a tidal flat.</title>
        <authorList>
            <person name="Park S."/>
            <person name="Yoon J.-H."/>
        </authorList>
    </citation>
    <scope>NUCLEOTIDE SEQUENCE [LARGE SCALE GENOMIC DNA]</scope>
    <source>
        <strain evidence="8 9">YSTF-M3</strain>
    </source>
</reference>
<evidence type="ECO:0000313" key="8">
    <source>
        <dbReference type="EMBL" id="MBC8754775.1"/>
    </source>
</evidence>
<dbReference type="PANTHER" id="PTHR40077:SF1">
    <property type="entry name" value="MEMBRANE PROTEIN"/>
    <property type="match status" value="1"/>
</dbReference>
<feature type="transmembrane region" description="Helical" evidence="6">
    <location>
        <begin position="13"/>
        <end position="34"/>
    </location>
</feature>
<proteinExistence type="predicted"/>
<sequence>MDATVTQTKNVKLFGKLAIFEGYSFLALFITMPLKYFAEMPMPNKIVGMIHGFLFIAYVVFAIIVTLEQKWTLKRFALLFIASLVPFGTFYIEKKYLRAN</sequence>
<keyword evidence="9" id="KW-1185">Reference proteome</keyword>
<keyword evidence="3 6" id="KW-0812">Transmembrane</keyword>
<accession>A0ABR7Q8A3</accession>
<dbReference type="EMBL" id="JACGWS010000004">
    <property type="protein sequence ID" value="MBC8754775.1"/>
    <property type="molecule type" value="Genomic_DNA"/>
</dbReference>
<comment type="caution">
    <text evidence="8">The sequence shown here is derived from an EMBL/GenBank/DDBJ whole genome shotgun (WGS) entry which is preliminary data.</text>
</comment>
<feature type="transmembrane region" description="Helical" evidence="6">
    <location>
        <begin position="46"/>
        <end position="67"/>
    </location>
</feature>
<dbReference type="InterPro" id="IPR023845">
    <property type="entry name" value="DUF3817_TM"/>
</dbReference>
<evidence type="ECO:0000256" key="4">
    <source>
        <dbReference type="ARBA" id="ARBA00022989"/>
    </source>
</evidence>
<feature type="domain" description="DUF3817" evidence="7">
    <location>
        <begin position="12"/>
        <end position="97"/>
    </location>
</feature>
<evidence type="ECO:0000256" key="1">
    <source>
        <dbReference type="ARBA" id="ARBA00004651"/>
    </source>
</evidence>
<dbReference type="NCBIfam" id="TIGR03954">
    <property type="entry name" value="integ_memb_HG"/>
    <property type="match status" value="1"/>
</dbReference>
<evidence type="ECO:0000259" key="7">
    <source>
        <dbReference type="Pfam" id="PF12823"/>
    </source>
</evidence>
<evidence type="ECO:0000256" key="6">
    <source>
        <dbReference type="SAM" id="Phobius"/>
    </source>
</evidence>
<keyword evidence="5 6" id="KW-0472">Membrane</keyword>
<name>A0ABR7Q8A3_9FLAO</name>
<protein>
    <submittedName>
        <fullName evidence="8">DUF3817 domain-containing protein</fullName>
    </submittedName>
</protein>
<organism evidence="8 9">
    <name type="scientific">Kordia aestuariivivens</name>
    <dbReference type="NCBI Taxonomy" id="2759037"/>
    <lineage>
        <taxon>Bacteria</taxon>
        <taxon>Pseudomonadati</taxon>
        <taxon>Bacteroidota</taxon>
        <taxon>Flavobacteriia</taxon>
        <taxon>Flavobacteriales</taxon>
        <taxon>Flavobacteriaceae</taxon>
        <taxon>Kordia</taxon>
    </lineage>
</organism>